<dbReference type="InterPro" id="IPR011704">
    <property type="entry name" value="ATPase_dyneun-rel_AAA"/>
</dbReference>
<sequence length="527" mass="60488">MEEENRKLGELTLEEFAAIFETSAKDQKSKSGIRRNQLKSSIKTDGNKGKIIAIIQPLLEIYDALSDTKPKQGTLERIKAVWPDIREKTTCSSGADSYFGEMIVKDDSKYMRKIKEELENVKESTVKEISNILINCSEENGERHLSNCLELYRKMGINIDIKKGEGNMEESKDNKAKEELEDLISNGATQIILTGAPGTGKTRMAKKVAEECECCGKLNDKNYEFVQFHPSYDYTDFVEGLRPIEDKDKDGNTTMVFRKVDGIFKKFCRDVEVQNKKDENKKDENNKKKKYFFLIDEINRADLSKVFGELMFCLETDKRGKGNAVQTQYQNLPTYDVKEKKYYGENEDIFANGFYIPENVIIIGTMNDIDRSVESMDFALRRRFIWKEVEVTRDLLKNSLKGILGEYKEKYKCNFECNKVAEVIADSIMNLNNEKLKDNPNFGKHYFISQGQFANLPGNIINQAIDAGEKAEDKTEAIAKSLISSVWDLRLESLLYEYIRGEGDEQDFVEECKKALESREEKESTQA</sequence>
<dbReference type="PANTHER" id="PTHR37291:SF1">
    <property type="entry name" value="TYPE IV METHYL-DIRECTED RESTRICTION ENZYME ECOKMCRB SUBUNIT"/>
    <property type="match status" value="1"/>
</dbReference>
<keyword evidence="3" id="KW-1185">Reference proteome</keyword>
<dbReference type="InterPro" id="IPR052934">
    <property type="entry name" value="Methyl-DNA_Rec/Restrict_Enz"/>
</dbReference>
<dbReference type="InterPro" id="IPR027417">
    <property type="entry name" value="P-loop_NTPase"/>
</dbReference>
<organism evidence="2 3">
    <name type="scientific">Blautia intestinihominis</name>
    <dbReference type="NCBI Taxonomy" id="3133152"/>
    <lineage>
        <taxon>Bacteria</taxon>
        <taxon>Bacillati</taxon>
        <taxon>Bacillota</taxon>
        <taxon>Clostridia</taxon>
        <taxon>Lachnospirales</taxon>
        <taxon>Lachnospiraceae</taxon>
        <taxon>Blautia</taxon>
    </lineage>
</organism>
<name>A0ABV1AN59_9FIRM</name>
<protein>
    <submittedName>
        <fullName evidence="2">AAA family ATPase</fullName>
    </submittedName>
</protein>
<dbReference type="Pfam" id="PF07728">
    <property type="entry name" value="AAA_5"/>
    <property type="match status" value="1"/>
</dbReference>
<dbReference type="RefSeq" id="WP_349077964.1">
    <property type="nucleotide sequence ID" value="NZ_JBBMEI010000027.1"/>
</dbReference>
<reference evidence="2 3" key="1">
    <citation type="submission" date="2024-03" db="EMBL/GenBank/DDBJ databases">
        <title>Human intestinal bacterial collection.</title>
        <authorList>
            <person name="Pauvert C."/>
            <person name="Hitch T.C.A."/>
            <person name="Clavel T."/>
        </authorList>
    </citation>
    <scope>NUCLEOTIDE SEQUENCE [LARGE SCALE GENOMIC DNA]</scope>
    <source>
        <strain evidence="2 3">CLA-AA-H95</strain>
    </source>
</reference>
<accession>A0ABV1AN59</accession>
<comment type="caution">
    <text evidence="2">The sequence shown here is derived from an EMBL/GenBank/DDBJ whole genome shotgun (WGS) entry which is preliminary data.</text>
</comment>
<dbReference type="Proteomes" id="UP001446032">
    <property type="component" value="Unassembled WGS sequence"/>
</dbReference>
<feature type="domain" description="ATPase dynein-related AAA" evidence="1">
    <location>
        <begin position="191"/>
        <end position="384"/>
    </location>
</feature>
<dbReference type="Gene3D" id="3.40.50.300">
    <property type="entry name" value="P-loop containing nucleotide triphosphate hydrolases"/>
    <property type="match status" value="1"/>
</dbReference>
<dbReference type="SUPFAM" id="SSF52540">
    <property type="entry name" value="P-loop containing nucleoside triphosphate hydrolases"/>
    <property type="match status" value="1"/>
</dbReference>
<evidence type="ECO:0000259" key="1">
    <source>
        <dbReference type="Pfam" id="PF07728"/>
    </source>
</evidence>
<dbReference type="PANTHER" id="PTHR37291">
    <property type="entry name" value="5-METHYLCYTOSINE-SPECIFIC RESTRICTION ENZYME B"/>
    <property type="match status" value="1"/>
</dbReference>
<evidence type="ECO:0000313" key="2">
    <source>
        <dbReference type="EMBL" id="MEQ2358617.1"/>
    </source>
</evidence>
<proteinExistence type="predicted"/>
<gene>
    <name evidence="2" type="ORF">WMO75_09765</name>
</gene>
<dbReference type="EMBL" id="JBBMEI010000027">
    <property type="protein sequence ID" value="MEQ2358617.1"/>
    <property type="molecule type" value="Genomic_DNA"/>
</dbReference>
<evidence type="ECO:0000313" key="3">
    <source>
        <dbReference type="Proteomes" id="UP001446032"/>
    </source>
</evidence>